<dbReference type="Gene3D" id="3.40.50.80">
    <property type="entry name" value="Nucleotide-binding domain of ferredoxin-NADP reductase (FNR) module"/>
    <property type="match status" value="1"/>
</dbReference>
<dbReference type="PRINTS" id="PR00410">
    <property type="entry name" value="PHEHYDRXLASE"/>
</dbReference>
<dbReference type="InterPro" id="IPR008333">
    <property type="entry name" value="Cbr1-like_FAD-bd_dom"/>
</dbReference>
<dbReference type="Gene3D" id="2.40.30.10">
    <property type="entry name" value="Translation factors"/>
    <property type="match status" value="1"/>
</dbReference>
<dbReference type="Pfam" id="PF00970">
    <property type="entry name" value="FAD_binding_6"/>
    <property type="match status" value="1"/>
</dbReference>
<organism evidence="2 3">
    <name type="scientific">Acetoanaerobium pronyense</name>
    <dbReference type="NCBI Taxonomy" id="1482736"/>
    <lineage>
        <taxon>Bacteria</taxon>
        <taxon>Bacillati</taxon>
        <taxon>Bacillota</taxon>
        <taxon>Clostridia</taxon>
        <taxon>Peptostreptococcales</taxon>
        <taxon>Filifactoraceae</taxon>
        <taxon>Acetoanaerobium</taxon>
    </lineage>
</organism>
<evidence type="ECO:0000259" key="1">
    <source>
        <dbReference type="PROSITE" id="PS51384"/>
    </source>
</evidence>
<dbReference type="InterPro" id="IPR014260">
    <property type="entry name" value="Sulphite_reductase_B"/>
</dbReference>
<reference evidence="2 3" key="1">
    <citation type="submission" date="2021-03" db="EMBL/GenBank/DDBJ databases">
        <title>Genomic Encyclopedia of Type Strains, Phase IV (KMG-IV): sequencing the most valuable type-strain genomes for metagenomic binning, comparative biology and taxonomic classification.</title>
        <authorList>
            <person name="Goeker M."/>
        </authorList>
    </citation>
    <scope>NUCLEOTIDE SEQUENCE [LARGE SCALE GENOMIC DNA]</scope>
    <source>
        <strain evidence="2 3">DSM 27512</strain>
    </source>
</reference>
<dbReference type="InterPro" id="IPR050353">
    <property type="entry name" value="PyrK_electron_transfer"/>
</dbReference>
<dbReference type="RefSeq" id="WP_209659472.1">
    <property type="nucleotide sequence ID" value="NZ_JAGGLI010000005.1"/>
</dbReference>
<name>A0ABS4KGP7_9FIRM</name>
<evidence type="ECO:0000313" key="2">
    <source>
        <dbReference type="EMBL" id="MBP2026951.1"/>
    </source>
</evidence>
<dbReference type="PANTHER" id="PTHR43513">
    <property type="entry name" value="DIHYDROOROTATE DEHYDROGENASE B (NAD(+)), ELECTRON TRANSFER SUBUNIT"/>
    <property type="match status" value="1"/>
</dbReference>
<dbReference type="SUPFAM" id="SSF52343">
    <property type="entry name" value="Ferredoxin reductase-like, C-terminal NADP-linked domain"/>
    <property type="match status" value="1"/>
</dbReference>
<feature type="domain" description="FAD-binding FR-type" evidence="1">
    <location>
        <begin position="5"/>
        <end position="96"/>
    </location>
</feature>
<dbReference type="SUPFAM" id="SSF63380">
    <property type="entry name" value="Riboflavin synthase domain-like"/>
    <property type="match status" value="1"/>
</dbReference>
<dbReference type="NCBIfam" id="TIGR02911">
    <property type="entry name" value="sulfite_red_B"/>
    <property type="match status" value="1"/>
</dbReference>
<dbReference type="InterPro" id="IPR039261">
    <property type="entry name" value="FNR_nucleotide-bd"/>
</dbReference>
<accession>A0ABS4KGP7</accession>
<dbReference type="InterPro" id="IPR017927">
    <property type="entry name" value="FAD-bd_FR_type"/>
</dbReference>
<dbReference type="PANTHER" id="PTHR43513:SF1">
    <property type="entry name" value="ANAEROBIC SULFITE REDUCTASE SUBUNIT B"/>
    <property type="match status" value="1"/>
</dbReference>
<dbReference type="PROSITE" id="PS51384">
    <property type="entry name" value="FAD_FR"/>
    <property type="match status" value="1"/>
</dbReference>
<dbReference type="Proteomes" id="UP001314903">
    <property type="component" value="Unassembled WGS sequence"/>
</dbReference>
<protein>
    <submittedName>
        <fullName evidence="2">Anaerobic sulfite reductase subunit B</fullName>
    </submittedName>
</protein>
<proteinExistence type="predicted"/>
<dbReference type="CDD" id="cd06221">
    <property type="entry name" value="sulfite_reductase_like"/>
    <property type="match status" value="1"/>
</dbReference>
<dbReference type="PRINTS" id="PR00371">
    <property type="entry name" value="FPNCR"/>
</dbReference>
<dbReference type="InterPro" id="IPR017938">
    <property type="entry name" value="Riboflavin_synthase-like_b-brl"/>
</dbReference>
<dbReference type="InterPro" id="IPR012165">
    <property type="entry name" value="Cyt_c3_hydrogenase_gsu"/>
</dbReference>
<dbReference type="Pfam" id="PF10418">
    <property type="entry name" value="DHODB_Fe-S_bind"/>
    <property type="match status" value="1"/>
</dbReference>
<keyword evidence="3" id="KW-1185">Reference proteome</keyword>
<dbReference type="InterPro" id="IPR001433">
    <property type="entry name" value="OxRdtase_FAD/NAD-bd"/>
</dbReference>
<comment type="caution">
    <text evidence="2">The sequence shown here is derived from an EMBL/GenBank/DDBJ whole genome shotgun (WGS) entry which is preliminary data.</text>
</comment>
<evidence type="ECO:0000313" key="3">
    <source>
        <dbReference type="Proteomes" id="UP001314903"/>
    </source>
</evidence>
<dbReference type="PIRSF" id="PIRSF006816">
    <property type="entry name" value="Cyc3_hyd_g"/>
    <property type="match status" value="1"/>
</dbReference>
<dbReference type="EMBL" id="JAGGLI010000005">
    <property type="protein sequence ID" value="MBP2026951.1"/>
    <property type="molecule type" value="Genomic_DNA"/>
</dbReference>
<sequence length="263" mass="29794">MQNPYIPVPAEITKIVKQTDIDYTFFVKSDMNLKSGQFVQLSVPKAGEAPISVSDFKDGELEMTIRKVGKVTDEIFNKEIGDKLYIRGPYGNGFSPEDHYGKELILVAGGTGLAPVKNFINHFYDNLDKLKSFRVIVGFKSMKDRLFVDELNKWSQKFPVNITLDRPEEGWIGSTGFVTDHINKMLMKDMENTHVVIVGPPPMMKFTALGFSKIGLKQEQIWMSFERKMSCALGKCGHCKIDETYVCLEGPVFRYDKAVNLID</sequence>
<dbReference type="InterPro" id="IPR019480">
    <property type="entry name" value="Dihydroorotate_DH_Fe-S-bd"/>
</dbReference>
<dbReference type="InterPro" id="IPR001709">
    <property type="entry name" value="Flavoprot_Pyr_Nucl_cyt_Rdtase"/>
</dbReference>
<dbReference type="Pfam" id="PF00175">
    <property type="entry name" value="NAD_binding_1"/>
    <property type="match status" value="1"/>
</dbReference>
<gene>
    <name evidence="2" type="ORF">J2Z35_000743</name>
</gene>